<organism evidence="6">
    <name type="scientific">viral metagenome</name>
    <dbReference type="NCBI Taxonomy" id="1070528"/>
    <lineage>
        <taxon>unclassified sequences</taxon>
        <taxon>metagenomes</taxon>
        <taxon>organismal metagenomes</taxon>
    </lineage>
</organism>
<protein>
    <recommendedName>
        <fullName evidence="1">thymidylate synthase</fullName>
        <ecNumber evidence="1">2.1.1.45</ecNumber>
    </recommendedName>
</protein>
<accession>A0A6C0F7G1</accession>
<dbReference type="InterPro" id="IPR000398">
    <property type="entry name" value="Thymidylate_synthase"/>
</dbReference>
<dbReference type="EC" id="2.1.1.45" evidence="1"/>
<dbReference type="GO" id="GO:0005739">
    <property type="term" value="C:mitochondrion"/>
    <property type="evidence" value="ECO:0007669"/>
    <property type="project" value="TreeGrafter"/>
</dbReference>
<dbReference type="InterPro" id="IPR023451">
    <property type="entry name" value="Thymidate_synth/dCMP_Mease_dom"/>
</dbReference>
<dbReference type="GO" id="GO:0006231">
    <property type="term" value="P:dTMP biosynthetic process"/>
    <property type="evidence" value="ECO:0007669"/>
    <property type="project" value="InterPro"/>
</dbReference>
<dbReference type="CDD" id="cd00351">
    <property type="entry name" value="TS_Pyrimidine_HMase"/>
    <property type="match status" value="1"/>
</dbReference>
<keyword evidence="4" id="KW-0545">Nucleotide biosynthesis</keyword>
<dbReference type="Pfam" id="PF00303">
    <property type="entry name" value="Thymidylat_synt"/>
    <property type="match status" value="1"/>
</dbReference>
<keyword evidence="3" id="KW-0808">Transferase</keyword>
<feature type="domain" description="Thymidylate synthase/dCMP hydroxymethylase" evidence="5">
    <location>
        <begin position="8"/>
        <end position="302"/>
    </location>
</feature>
<evidence type="ECO:0000259" key="5">
    <source>
        <dbReference type="Pfam" id="PF00303"/>
    </source>
</evidence>
<sequence length="303" mass="35747">MNRMHPEKQYLSLIKNIINNGVKQKGRNGYTKTIIGSSMRFSLNDNKIPFITTKKLAWKSCLKELLWFIHGETDNTFLQKQNVKIWNDNASRDFLDSRELYHYEENDLGPIYGYQWRHFNKKYKNKEKHNRDKQLSKFIGKGKNNIDQLQNIIDSINDPKKKSSRRLIMTAWNPCQIDKMALPPCHILSQFHILGGRLSCSMYQRSGDVGLGIPFNIASYSFLTILLAHHCGLEPGEFIHFIGNAHIYEEHEEALLEQIKREPFKVPKCYINKKYDDIDHYKVENFVIKDYKYHDKIKMEMKA</sequence>
<proteinExistence type="inferred from homology"/>
<dbReference type="GO" id="GO:0032259">
    <property type="term" value="P:methylation"/>
    <property type="evidence" value="ECO:0007669"/>
    <property type="project" value="UniProtKB-KW"/>
</dbReference>
<evidence type="ECO:0000256" key="3">
    <source>
        <dbReference type="ARBA" id="ARBA00022679"/>
    </source>
</evidence>
<dbReference type="AlphaFoldDB" id="A0A6C0F7G1"/>
<reference evidence="6" key="1">
    <citation type="journal article" date="2020" name="Nature">
        <title>Giant virus diversity and host interactions through global metagenomics.</title>
        <authorList>
            <person name="Schulz F."/>
            <person name="Roux S."/>
            <person name="Paez-Espino D."/>
            <person name="Jungbluth S."/>
            <person name="Walsh D.A."/>
            <person name="Denef V.J."/>
            <person name="McMahon K.D."/>
            <person name="Konstantinidis K.T."/>
            <person name="Eloe-Fadrosh E.A."/>
            <person name="Kyrpides N.C."/>
            <person name="Woyke T."/>
        </authorList>
    </citation>
    <scope>NUCLEOTIDE SEQUENCE</scope>
    <source>
        <strain evidence="6">GVMAG-S-ERX555997-44</strain>
    </source>
</reference>
<dbReference type="InterPro" id="IPR045097">
    <property type="entry name" value="Thymidate_synth/dCMP_Mease"/>
</dbReference>
<dbReference type="InterPro" id="IPR036926">
    <property type="entry name" value="Thymidate_synth/dCMP_Mease_sf"/>
</dbReference>
<evidence type="ECO:0000256" key="2">
    <source>
        <dbReference type="ARBA" id="ARBA00022603"/>
    </source>
</evidence>
<dbReference type="NCBIfam" id="TIGR03284">
    <property type="entry name" value="thym_sym"/>
    <property type="match status" value="1"/>
</dbReference>
<evidence type="ECO:0000313" key="6">
    <source>
        <dbReference type="EMBL" id="QHT37618.1"/>
    </source>
</evidence>
<dbReference type="GO" id="GO:0004799">
    <property type="term" value="F:thymidylate synthase activity"/>
    <property type="evidence" value="ECO:0007669"/>
    <property type="project" value="UniProtKB-EC"/>
</dbReference>
<dbReference type="EMBL" id="MN738801">
    <property type="protein sequence ID" value="QHT37618.1"/>
    <property type="molecule type" value="Genomic_DNA"/>
</dbReference>
<evidence type="ECO:0000256" key="4">
    <source>
        <dbReference type="ARBA" id="ARBA00022727"/>
    </source>
</evidence>
<dbReference type="PANTHER" id="PTHR11548:SF2">
    <property type="entry name" value="THYMIDYLATE SYNTHASE"/>
    <property type="match status" value="1"/>
</dbReference>
<dbReference type="GO" id="GO:0005829">
    <property type="term" value="C:cytosol"/>
    <property type="evidence" value="ECO:0007669"/>
    <property type="project" value="TreeGrafter"/>
</dbReference>
<dbReference type="FunFam" id="3.30.572.10:FF:000013">
    <property type="entry name" value="Thymidylate synthase"/>
    <property type="match status" value="1"/>
</dbReference>
<dbReference type="Gene3D" id="3.30.572.10">
    <property type="entry name" value="Thymidylate synthase/dCMP hydroxymethylase domain"/>
    <property type="match status" value="1"/>
</dbReference>
<dbReference type="SUPFAM" id="SSF55831">
    <property type="entry name" value="Thymidylate synthase/dCMP hydroxymethylase"/>
    <property type="match status" value="1"/>
</dbReference>
<dbReference type="PRINTS" id="PR00108">
    <property type="entry name" value="THYMDSNTHASE"/>
</dbReference>
<name>A0A6C0F7G1_9ZZZZ</name>
<keyword evidence="2" id="KW-0489">Methyltransferase</keyword>
<dbReference type="HAMAP" id="MF_00008">
    <property type="entry name" value="Thymidy_synth_bact"/>
    <property type="match status" value="1"/>
</dbReference>
<evidence type="ECO:0000256" key="1">
    <source>
        <dbReference type="ARBA" id="ARBA00011947"/>
    </source>
</evidence>
<dbReference type="PANTHER" id="PTHR11548">
    <property type="entry name" value="THYMIDYLATE SYNTHASE 1"/>
    <property type="match status" value="1"/>
</dbReference>